<accession>A0A378UEV4</accession>
<evidence type="ECO:0000313" key="2">
    <source>
        <dbReference type="EMBL" id="STZ75273.1"/>
    </source>
</evidence>
<keyword evidence="1" id="KW-0732">Signal</keyword>
<feature type="signal peptide" evidence="1">
    <location>
        <begin position="1"/>
        <end position="25"/>
    </location>
</feature>
<dbReference type="Proteomes" id="UP000254487">
    <property type="component" value="Unassembled WGS sequence"/>
</dbReference>
<dbReference type="AlphaFoldDB" id="A0A378UEV4"/>
<evidence type="ECO:0008006" key="4">
    <source>
        <dbReference type="Google" id="ProtNLM"/>
    </source>
</evidence>
<gene>
    <name evidence="2" type="ORF">NCTC10313_07468</name>
</gene>
<sequence>MKIPAIFPVLVMGLSSFFVSQQAMAHAHLKTAVPPIKLN</sequence>
<organism evidence="2 3">
    <name type="scientific">Klebsiella pneumoniae subsp. ozaenae</name>
    <dbReference type="NCBI Taxonomy" id="574"/>
    <lineage>
        <taxon>Bacteria</taxon>
        <taxon>Pseudomonadati</taxon>
        <taxon>Pseudomonadota</taxon>
        <taxon>Gammaproteobacteria</taxon>
        <taxon>Enterobacterales</taxon>
        <taxon>Enterobacteriaceae</taxon>
        <taxon>Klebsiella/Raoultella group</taxon>
        <taxon>Klebsiella</taxon>
        <taxon>Klebsiella pneumoniae complex</taxon>
    </lineage>
</organism>
<proteinExistence type="predicted"/>
<feature type="chain" id="PRO_5016863424" description="Copper resistance protein CopC" evidence="1">
    <location>
        <begin position="26"/>
        <end position="39"/>
    </location>
</feature>
<name>A0A378UEV4_KLEPO</name>
<dbReference type="EMBL" id="UGLW01000006">
    <property type="protein sequence ID" value="STZ75273.1"/>
    <property type="molecule type" value="Genomic_DNA"/>
</dbReference>
<evidence type="ECO:0000256" key="1">
    <source>
        <dbReference type="SAM" id="SignalP"/>
    </source>
</evidence>
<evidence type="ECO:0000313" key="3">
    <source>
        <dbReference type="Proteomes" id="UP000254487"/>
    </source>
</evidence>
<reference evidence="2 3" key="1">
    <citation type="submission" date="2018-06" db="EMBL/GenBank/DDBJ databases">
        <authorList>
            <consortium name="Pathogen Informatics"/>
            <person name="Doyle S."/>
        </authorList>
    </citation>
    <scope>NUCLEOTIDE SEQUENCE [LARGE SCALE GENOMIC DNA]</scope>
    <source>
        <strain evidence="2 3">NCTC10313</strain>
    </source>
</reference>
<protein>
    <recommendedName>
        <fullName evidence="4">Copper resistance protein CopC</fullName>
    </recommendedName>
</protein>